<evidence type="ECO:0000313" key="2">
    <source>
        <dbReference type="EMBL" id="GAA4010743.1"/>
    </source>
</evidence>
<evidence type="ECO:0000313" key="3">
    <source>
        <dbReference type="Proteomes" id="UP001501310"/>
    </source>
</evidence>
<dbReference type="RefSeq" id="WP_344711175.1">
    <property type="nucleotide sequence ID" value="NZ_BAAAZD010000002.1"/>
</dbReference>
<dbReference type="Proteomes" id="UP001501310">
    <property type="component" value="Unassembled WGS sequence"/>
</dbReference>
<gene>
    <name evidence="2" type="ORF">GCM10022211_26570</name>
</gene>
<keyword evidence="3" id="KW-1185">Reference proteome</keyword>
<organism evidence="2 3">
    <name type="scientific">Sphingomonas humi</name>
    <dbReference type="NCBI Taxonomy" id="335630"/>
    <lineage>
        <taxon>Bacteria</taxon>
        <taxon>Pseudomonadati</taxon>
        <taxon>Pseudomonadota</taxon>
        <taxon>Alphaproteobacteria</taxon>
        <taxon>Sphingomonadales</taxon>
        <taxon>Sphingomonadaceae</taxon>
        <taxon>Sphingomonas</taxon>
    </lineage>
</organism>
<name>A0ABP7SEL4_9SPHN</name>
<sequence>MNHLLRLAPALMLALSAVPAMAAPLIVVDARGGGLKPGQRIDSSRPITLKQGERVTMIGPDGKTVTLRGSFSGAPTMLASSATDPKQALAALIATRNARTSSIGVVRGATDAAPLPEPWLIDISRPGERCLEVGKQPVWWRPEAAAAQKFTILPIDQSWRADFAWAAGQHSISAPPLAKFQGQTGFVIRMDDQDYGITVDLVPADLENDFVLASWMLEKGCIQQADALLRKVEVAQASSK</sequence>
<evidence type="ECO:0000256" key="1">
    <source>
        <dbReference type="SAM" id="SignalP"/>
    </source>
</evidence>
<feature type="signal peptide" evidence="1">
    <location>
        <begin position="1"/>
        <end position="22"/>
    </location>
</feature>
<comment type="caution">
    <text evidence="2">The sequence shown here is derived from an EMBL/GenBank/DDBJ whole genome shotgun (WGS) entry which is preliminary data.</text>
</comment>
<accession>A0ABP7SEL4</accession>
<feature type="chain" id="PRO_5045667590" evidence="1">
    <location>
        <begin position="23"/>
        <end position="240"/>
    </location>
</feature>
<protein>
    <submittedName>
        <fullName evidence="2">Uncharacterized protein</fullName>
    </submittedName>
</protein>
<dbReference type="EMBL" id="BAAAZD010000002">
    <property type="protein sequence ID" value="GAA4010743.1"/>
    <property type="molecule type" value="Genomic_DNA"/>
</dbReference>
<proteinExistence type="predicted"/>
<reference evidence="3" key="1">
    <citation type="journal article" date="2019" name="Int. J. Syst. Evol. Microbiol.">
        <title>The Global Catalogue of Microorganisms (GCM) 10K type strain sequencing project: providing services to taxonomists for standard genome sequencing and annotation.</title>
        <authorList>
            <consortium name="The Broad Institute Genomics Platform"/>
            <consortium name="The Broad Institute Genome Sequencing Center for Infectious Disease"/>
            <person name="Wu L."/>
            <person name="Ma J."/>
        </authorList>
    </citation>
    <scope>NUCLEOTIDE SEQUENCE [LARGE SCALE GENOMIC DNA]</scope>
    <source>
        <strain evidence="3">JCM 16603</strain>
    </source>
</reference>
<keyword evidence="1" id="KW-0732">Signal</keyword>